<dbReference type="AlphaFoldDB" id="A0A975G0B1"/>
<gene>
    <name evidence="1" type="ORF">KCG34_21585</name>
</gene>
<dbReference type="KEGG" id="caul:KCG34_21585"/>
<sequence>MTLVAVVARRRYQGFEYLARDGQGNNWSTVERDARLYPSVHEATRAALRLPGKVRAFALPICH</sequence>
<evidence type="ECO:0000313" key="1">
    <source>
        <dbReference type="EMBL" id="QUD87611.1"/>
    </source>
</evidence>
<accession>A0A975G0B1</accession>
<proteinExistence type="predicted"/>
<dbReference type="EMBL" id="CP073078">
    <property type="protein sequence ID" value="QUD87611.1"/>
    <property type="molecule type" value="Genomic_DNA"/>
</dbReference>
<reference evidence="1" key="1">
    <citation type="submission" date="2021-04" db="EMBL/GenBank/DDBJ databases">
        <title>The complete genome sequence of Caulobacter sp. S6.</title>
        <authorList>
            <person name="Tang Y."/>
            <person name="Ouyang W."/>
            <person name="Liu Q."/>
            <person name="Huang B."/>
            <person name="Guo Z."/>
            <person name="Lei P."/>
        </authorList>
    </citation>
    <scope>NUCLEOTIDE SEQUENCE</scope>
    <source>
        <strain evidence="1">S6</strain>
    </source>
</reference>
<protein>
    <submittedName>
        <fullName evidence="1">Uncharacterized protein</fullName>
    </submittedName>
</protein>
<dbReference type="Proteomes" id="UP000676409">
    <property type="component" value="Chromosome"/>
</dbReference>
<name>A0A975G0B1_9CAUL</name>
<evidence type="ECO:0000313" key="2">
    <source>
        <dbReference type="Proteomes" id="UP000676409"/>
    </source>
</evidence>
<organism evidence="1 2">
    <name type="scientific">Phenylobacterium montanum</name>
    <dbReference type="NCBI Taxonomy" id="2823693"/>
    <lineage>
        <taxon>Bacteria</taxon>
        <taxon>Pseudomonadati</taxon>
        <taxon>Pseudomonadota</taxon>
        <taxon>Alphaproteobacteria</taxon>
        <taxon>Caulobacterales</taxon>
        <taxon>Caulobacteraceae</taxon>
        <taxon>Phenylobacterium</taxon>
    </lineage>
</organism>
<keyword evidence="2" id="KW-1185">Reference proteome</keyword>
<dbReference type="RefSeq" id="WP_211937663.1">
    <property type="nucleotide sequence ID" value="NZ_CP073078.1"/>
</dbReference>